<name>A0A7Y6QA50_9HYPH</name>
<dbReference type="EMBL" id="JABWDU010000007">
    <property type="protein sequence ID" value="NVD41893.1"/>
    <property type="molecule type" value="Genomic_DNA"/>
</dbReference>
<sequence>MGSLNAVCSAKCVAIRRPSHRRPSATLLGAKLIGSNAIFGVRRIPDLSGDGHNNTGLPIAHARNDALARGIVINGLVIPIRPTTSTVPLDWRRGEPFAEHIKTFGGPR</sequence>
<dbReference type="Proteomes" id="UP000520198">
    <property type="component" value="Unassembled WGS sequence"/>
</dbReference>
<dbReference type="AlphaFoldDB" id="A0A7Y6QA50"/>
<organism evidence="1 2">
    <name type="scientific">Ensifer oleiphilus</name>
    <dbReference type="NCBI Taxonomy" id="2742698"/>
    <lineage>
        <taxon>Bacteria</taxon>
        <taxon>Pseudomonadati</taxon>
        <taxon>Pseudomonadota</taxon>
        <taxon>Alphaproteobacteria</taxon>
        <taxon>Hyphomicrobiales</taxon>
        <taxon>Rhizobiaceae</taxon>
        <taxon>Sinorhizobium/Ensifer group</taxon>
        <taxon>Ensifer</taxon>
    </lineage>
</organism>
<reference evidence="1 2" key="1">
    <citation type="submission" date="2020-06" db="EMBL/GenBank/DDBJ databases">
        <authorList>
            <person name="Grouzdev D.S."/>
        </authorList>
    </citation>
    <scope>NUCLEOTIDE SEQUENCE [LARGE SCALE GENOMIC DNA]</scope>
    <source>
        <strain evidence="1 2">HO-A22</strain>
    </source>
</reference>
<evidence type="ECO:0000313" key="2">
    <source>
        <dbReference type="Proteomes" id="UP000520198"/>
    </source>
</evidence>
<comment type="caution">
    <text evidence="1">The sequence shown here is derived from an EMBL/GenBank/DDBJ whole genome shotgun (WGS) entry which is preliminary data.</text>
</comment>
<keyword evidence="2" id="KW-1185">Reference proteome</keyword>
<accession>A0A7Y6QA50</accession>
<dbReference type="Pfam" id="PF06707">
    <property type="entry name" value="DUF1194"/>
    <property type="match status" value="1"/>
</dbReference>
<dbReference type="InterPro" id="IPR010607">
    <property type="entry name" value="DUF1194"/>
</dbReference>
<protein>
    <submittedName>
        <fullName evidence="1">DUF1194 domain-containing protein</fullName>
    </submittedName>
</protein>
<proteinExistence type="predicted"/>
<evidence type="ECO:0000313" key="1">
    <source>
        <dbReference type="EMBL" id="NVD41893.1"/>
    </source>
</evidence>
<gene>
    <name evidence="1" type="ORF">HT585_23775</name>
</gene>